<evidence type="ECO:0000313" key="3">
    <source>
        <dbReference type="EMBL" id="SUU86831.1"/>
    </source>
</evidence>
<dbReference type="EMBL" id="JACICB010000022">
    <property type="protein sequence ID" value="MBB3708809.1"/>
    <property type="molecule type" value="Genomic_DNA"/>
</dbReference>
<accession>A0A142LXZ2</accession>
<reference evidence="1 4" key="1">
    <citation type="submission" date="2016-03" db="EMBL/GenBank/DDBJ databases">
        <title>Complete genome of Aminobacter aminovorans KCTC 2477.</title>
        <authorList>
            <person name="Kim K.M."/>
        </authorList>
    </citation>
    <scope>NUCLEOTIDE SEQUENCE [LARGE SCALE GENOMIC DNA]</scope>
    <source>
        <strain evidence="1 4">KCTC 2477</strain>
    </source>
</reference>
<reference evidence="3 5" key="2">
    <citation type="submission" date="2018-06" db="EMBL/GenBank/DDBJ databases">
        <authorList>
            <consortium name="Pathogen Informatics"/>
            <person name="Doyle S."/>
        </authorList>
    </citation>
    <scope>NUCLEOTIDE SEQUENCE [LARGE SCALE GENOMIC DNA]</scope>
    <source>
        <strain evidence="3 5">NCTC10684</strain>
    </source>
</reference>
<dbReference type="STRING" id="83263.AA2016_0019"/>
<gene>
    <name evidence="1" type="ORF">AA2016_0019</name>
    <name evidence="2" type="ORF">FHS67_005149</name>
    <name evidence="3" type="ORF">NCTC10684_00019</name>
</gene>
<keyword evidence="6" id="KW-1185">Reference proteome</keyword>
<dbReference type="EMBL" id="CP015005">
    <property type="protein sequence ID" value="AMS38962.1"/>
    <property type="molecule type" value="Genomic_DNA"/>
</dbReference>
<reference evidence="2 6" key="3">
    <citation type="submission" date="2020-08" db="EMBL/GenBank/DDBJ databases">
        <title>Genomic Encyclopedia of Type Strains, Phase IV (KMG-IV): sequencing the most valuable type-strain genomes for metagenomic binning, comparative biology and taxonomic classification.</title>
        <authorList>
            <person name="Goeker M."/>
        </authorList>
    </citation>
    <scope>NUCLEOTIDE SEQUENCE [LARGE SCALE GENOMIC DNA]</scope>
    <source>
        <strain evidence="2 6">DSM 10368</strain>
    </source>
</reference>
<organism evidence="3 5">
    <name type="scientific">Aminobacter aminovorans</name>
    <name type="common">Chelatobacter heintzii</name>
    <dbReference type="NCBI Taxonomy" id="83263"/>
    <lineage>
        <taxon>Bacteria</taxon>
        <taxon>Pseudomonadati</taxon>
        <taxon>Pseudomonadota</taxon>
        <taxon>Alphaproteobacteria</taxon>
        <taxon>Hyphomicrobiales</taxon>
        <taxon>Phyllobacteriaceae</taxon>
        <taxon>Aminobacter</taxon>
    </lineage>
</organism>
<dbReference type="KEGG" id="aak:AA2016_0019"/>
<protein>
    <submittedName>
        <fullName evidence="3">Uncharacterized protein</fullName>
    </submittedName>
</protein>
<evidence type="ECO:0000313" key="1">
    <source>
        <dbReference type="EMBL" id="AMS38962.1"/>
    </source>
</evidence>
<proteinExistence type="predicted"/>
<sequence length="41" mass="4682">MGLAFVAKFHYMRRNIALLSALFHWPQLDDIPAEGVPFPPD</sequence>
<dbReference type="Proteomes" id="UP000577697">
    <property type="component" value="Unassembled WGS sequence"/>
</dbReference>
<name>A0A142LXZ2_AMIAI</name>
<dbReference type="Proteomes" id="UP000075755">
    <property type="component" value="Chromosome"/>
</dbReference>
<dbReference type="EMBL" id="UFSM01000001">
    <property type="protein sequence ID" value="SUU86831.1"/>
    <property type="molecule type" value="Genomic_DNA"/>
</dbReference>
<dbReference type="Proteomes" id="UP000254701">
    <property type="component" value="Unassembled WGS sequence"/>
</dbReference>
<evidence type="ECO:0000313" key="4">
    <source>
        <dbReference type="Proteomes" id="UP000075755"/>
    </source>
</evidence>
<dbReference type="AlphaFoldDB" id="A0A142LXZ2"/>
<evidence type="ECO:0000313" key="2">
    <source>
        <dbReference type="EMBL" id="MBB3708809.1"/>
    </source>
</evidence>
<evidence type="ECO:0000313" key="5">
    <source>
        <dbReference type="Proteomes" id="UP000254701"/>
    </source>
</evidence>
<evidence type="ECO:0000313" key="6">
    <source>
        <dbReference type="Proteomes" id="UP000577697"/>
    </source>
</evidence>